<dbReference type="InterPro" id="IPR037187">
    <property type="entry name" value="DnaK_N"/>
</dbReference>
<reference evidence="6 7" key="1">
    <citation type="submission" date="2023-07" db="EMBL/GenBank/DDBJ databases">
        <title>Genomic Encyclopedia of Type Strains, Phase IV (KMG-IV): sequencing the most valuable type-strain genomes for metagenomic binning, comparative biology and taxonomic classification.</title>
        <authorList>
            <person name="Goeker M."/>
        </authorList>
    </citation>
    <scope>NUCLEOTIDE SEQUENCE [LARGE SCALE GENOMIC DNA]</scope>
    <source>
        <strain evidence="6 7">DSM 23837</strain>
    </source>
</reference>
<evidence type="ECO:0000256" key="2">
    <source>
        <dbReference type="ARBA" id="ARBA00022771"/>
    </source>
</evidence>
<dbReference type="Proteomes" id="UP001223586">
    <property type="component" value="Unassembled WGS sequence"/>
</dbReference>
<keyword evidence="7" id="KW-1185">Reference proteome</keyword>
<dbReference type="PANTHER" id="PTHR33823">
    <property type="entry name" value="RNA POLYMERASE-BINDING TRANSCRIPTION FACTOR DKSA-RELATED"/>
    <property type="match status" value="1"/>
</dbReference>
<dbReference type="RefSeq" id="WP_307230481.1">
    <property type="nucleotide sequence ID" value="NZ_JAUSTT010000016.1"/>
</dbReference>
<dbReference type="PROSITE" id="PS51128">
    <property type="entry name" value="ZF_DKSA_2"/>
    <property type="match status" value="1"/>
</dbReference>
<dbReference type="PANTHER" id="PTHR33823:SF4">
    <property type="entry name" value="GENERAL STRESS PROTEIN 16O"/>
    <property type="match status" value="1"/>
</dbReference>
<feature type="zinc finger region" description="dksA C4-type" evidence="4">
    <location>
        <begin position="93"/>
        <end position="117"/>
    </location>
</feature>
<protein>
    <submittedName>
        <fullName evidence="6">YteA family regulatory protein</fullName>
    </submittedName>
</protein>
<dbReference type="SUPFAM" id="SSF109635">
    <property type="entry name" value="DnaK suppressor protein DksA, alpha-hairpin domain"/>
    <property type="match status" value="1"/>
</dbReference>
<keyword evidence="2" id="KW-0863">Zinc-finger</keyword>
<evidence type="ECO:0000313" key="7">
    <source>
        <dbReference type="Proteomes" id="UP001223586"/>
    </source>
</evidence>
<dbReference type="SUPFAM" id="SSF57716">
    <property type="entry name" value="Glucocorticoid receptor-like (DNA-binding domain)"/>
    <property type="match status" value="1"/>
</dbReference>
<dbReference type="InterPro" id="IPR000962">
    <property type="entry name" value="Znf_DskA_TraR"/>
</dbReference>
<evidence type="ECO:0000256" key="4">
    <source>
        <dbReference type="PROSITE-ProRule" id="PRU00510"/>
    </source>
</evidence>
<dbReference type="EMBL" id="JAUSTT010000016">
    <property type="protein sequence ID" value="MDQ0176933.1"/>
    <property type="molecule type" value="Genomic_DNA"/>
</dbReference>
<evidence type="ECO:0000256" key="3">
    <source>
        <dbReference type="ARBA" id="ARBA00022833"/>
    </source>
</evidence>
<dbReference type="Pfam" id="PF01258">
    <property type="entry name" value="zf-dskA_traR"/>
    <property type="match status" value="1"/>
</dbReference>
<dbReference type="Gene3D" id="1.20.120.910">
    <property type="entry name" value="DksA, coiled-coil domain"/>
    <property type="match status" value="1"/>
</dbReference>
<feature type="domain" description="Zinc finger DksA/TraR C4-type" evidence="5">
    <location>
        <begin position="88"/>
        <end position="116"/>
    </location>
</feature>
<evidence type="ECO:0000259" key="5">
    <source>
        <dbReference type="Pfam" id="PF01258"/>
    </source>
</evidence>
<organism evidence="6 7">
    <name type="scientific">Bacillus chungangensis</name>
    <dbReference type="NCBI Taxonomy" id="587633"/>
    <lineage>
        <taxon>Bacteria</taxon>
        <taxon>Bacillati</taxon>
        <taxon>Bacillota</taxon>
        <taxon>Bacilli</taxon>
        <taxon>Bacillales</taxon>
        <taxon>Bacillaceae</taxon>
        <taxon>Bacillus</taxon>
    </lineage>
</organism>
<accession>A0ABT9WUG1</accession>
<keyword evidence="3" id="KW-0862">Zinc</keyword>
<evidence type="ECO:0000256" key="1">
    <source>
        <dbReference type="ARBA" id="ARBA00022723"/>
    </source>
</evidence>
<gene>
    <name evidence="6" type="ORF">J2S08_002791</name>
</gene>
<name>A0ABT9WUG1_9BACI</name>
<dbReference type="InterPro" id="IPR014240">
    <property type="entry name" value="YteA"/>
</dbReference>
<evidence type="ECO:0000313" key="6">
    <source>
        <dbReference type="EMBL" id="MDQ0176933.1"/>
    </source>
</evidence>
<comment type="caution">
    <text evidence="6">The sequence shown here is derived from an EMBL/GenBank/DDBJ whole genome shotgun (WGS) entry which is preliminary data.</text>
</comment>
<proteinExistence type="predicted"/>
<keyword evidence="1" id="KW-0479">Metal-binding</keyword>
<dbReference type="NCBIfam" id="TIGR02890">
    <property type="entry name" value="bacill_yteA"/>
    <property type="match status" value="1"/>
</dbReference>
<sequence>MLTDQQLAQLQHTLTEQKSQLSKQLSQFSHDLTERNASENVGELSLYDNHPADMGTELFEREKDFALNEHSETELVKINSALKAIQAGNYGICKSCGKPIPFERLEAVPTTQYCVEHTPERNVPQDRPVEETVLKPANDNSFHRIISPHITDFRDSFQEVARFGTSETPADFEGDFQHYDELYDEKQEEF</sequence>